<dbReference type="CDD" id="cd04301">
    <property type="entry name" value="NAT_SF"/>
    <property type="match status" value="1"/>
</dbReference>
<reference evidence="4 5" key="1">
    <citation type="submission" date="2020-06" db="EMBL/GenBank/DDBJ databases">
        <title>Sulfitobacter algicola sp. nov., isolated from green algae.</title>
        <authorList>
            <person name="Wang C."/>
        </authorList>
    </citation>
    <scope>NUCLEOTIDE SEQUENCE [LARGE SCALE GENOMIC DNA]</scope>
    <source>
        <strain evidence="4 5">1151</strain>
    </source>
</reference>
<dbReference type="RefSeq" id="WP_174140028.1">
    <property type="nucleotide sequence ID" value="NZ_JABUFE010000022.1"/>
</dbReference>
<keyword evidence="2" id="KW-0012">Acyltransferase</keyword>
<dbReference type="PANTHER" id="PTHR10545">
    <property type="entry name" value="DIAMINE N-ACETYLTRANSFERASE"/>
    <property type="match status" value="1"/>
</dbReference>
<organism evidence="4 5">
    <name type="scientific">Parasulfitobacter algicola</name>
    <dbReference type="NCBI Taxonomy" id="2614809"/>
    <lineage>
        <taxon>Bacteria</taxon>
        <taxon>Pseudomonadati</taxon>
        <taxon>Pseudomonadota</taxon>
        <taxon>Alphaproteobacteria</taxon>
        <taxon>Rhodobacterales</taxon>
        <taxon>Roseobacteraceae</taxon>
        <taxon>Parasulfitobacter</taxon>
    </lineage>
</organism>
<accession>A0ABX2IXH9</accession>
<protein>
    <submittedName>
        <fullName evidence="4">GNAT family N-acetyltransferase</fullName>
    </submittedName>
</protein>
<dbReference type="PANTHER" id="PTHR10545:SF29">
    <property type="entry name" value="GH14572P-RELATED"/>
    <property type="match status" value="1"/>
</dbReference>
<dbReference type="InterPro" id="IPR016181">
    <property type="entry name" value="Acyl_CoA_acyltransferase"/>
</dbReference>
<dbReference type="InterPro" id="IPR000182">
    <property type="entry name" value="GNAT_dom"/>
</dbReference>
<dbReference type="InterPro" id="IPR051016">
    <property type="entry name" value="Diverse_Substrate_AcTransf"/>
</dbReference>
<sequence length="176" mass="19489">MERTPQNSIVEIRDATQTDLPHLKRMVQALAEHHDDVPQVTLEILKRDIFGVIPWIYVIVAEAEGTAVGYVALCPLIQLQMGVRGIDMHHLFVESGFRRQGIGKQLIEGAMQKARELSCSQMSVGTHPDNLNAQAVYLACGFERRDSSHPSFALRCEQRCCAAELVKMGSSVAFAA</sequence>
<evidence type="ECO:0000313" key="5">
    <source>
        <dbReference type="Proteomes" id="UP000777935"/>
    </source>
</evidence>
<feature type="domain" description="N-acetyltransferase" evidence="3">
    <location>
        <begin position="10"/>
        <end position="161"/>
    </location>
</feature>
<dbReference type="Gene3D" id="3.40.630.30">
    <property type="match status" value="1"/>
</dbReference>
<proteinExistence type="predicted"/>
<evidence type="ECO:0000256" key="1">
    <source>
        <dbReference type="ARBA" id="ARBA00022679"/>
    </source>
</evidence>
<dbReference type="Proteomes" id="UP000777935">
    <property type="component" value="Unassembled WGS sequence"/>
</dbReference>
<comment type="caution">
    <text evidence="4">The sequence shown here is derived from an EMBL/GenBank/DDBJ whole genome shotgun (WGS) entry which is preliminary data.</text>
</comment>
<dbReference type="EMBL" id="JABUFE010000022">
    <property type="protein sequence ID" value="NSX56876.1"/>
    <property type="molecule type" value="Genomic_DNA"/>
</dbReference>
<dbReference type="PROSITE" id="PS51186">
    <property type="entry name" value="GNAT"/>
    <property type="match status" value="1"/>
</dbReference>
<evidence type="ECO:0000256" key="2">
    <source>
        <dbReference type="ARBA" id="ARBA00023315"/>
    </source>
</evidence>
<evidence type="ECO:0000259" key="3">
    <source>
        <dbReference type="PROSITE" id="PS51186"/>
    </source>
</evidence>
<gene>
    <name evidence="4" type="ORF">HRQ87_19010</name>
</gene>
<keyword evidence="5" id="KW-1185">Reference proteome</keyword>
<dbReference type="Pfam" id="PF00583">
    <property type="entry name" value="Acetyltransf_1"/>
    <property type="match status" value="1"/>
</dbReference>
<dbReference type="SUPFAM" id="SSF55729">
    <property type="entry name" value="Acyl-CoA N-acyltransferases (Nat)"/>
    <property type="match status" value="1"/>
</dbReference>
<keyword evidence="1" id="KW-0808">Transferase</keyword>
<evidence type="ECO:0000313" key="4">
    <source>
        <dbReference type="EMBL" id="NSX56876.1"/>
    </source>
</evidence>
<name>A0ABX2IXH9_9RHOB</name>